<evidence type="ECO:0000256" key="4">
    <source>
        <dbReference type="SAM" id="MobiDB-lite"/>
    </source>
</evidence>
<reference evidence="7" key="4">
    <citation type="submission" date="2024-05" db="EMBL/GenBank/DDBJ databases">
        <authorList>
            <person name="Sun Q."/>
            <person name="Sedlacek I."/>
        </authorList>
    </citation>
    <scope>NUCLEOTIDE SEQUENCE</scope>
    <source>
        <strain evidence="7">CCM 8490</strain>
    </source>
</reference>
<dbReference type="Gene3D" id="1.10.10.60">
    <property type="entry name" value="Homeodomain-like"/>
    <property type="match status" value="2"/>
</dbReference>
<dbReference type="GO" id="GO:0043565">
    <property type="term" value="F:sequence-specific DNA binding"/>
    <property type="evidence" value="ECO:0007669"/>
    <property type="project" value="InterPro"/>
</dbReference>
<keyword evidence="5" id="KW-0812">Transmembrane</keyword>
<dbReference type="Pfam" id="PF12833">
    <property type="entry name" value="HTH_18"/>
    <property type="match status" value="1"/>
</dbReference>
<evidence type="ECO:0000313" key="10">
    <source>
        <dbReference type="Proteomes" id="UP000658202"/>
    </source>
</evidence>
<dbReference type="PROSITE" id="PS01124">
    <property type="entry name" value="HTH_ARAC_FAMILY_2"/>
    <property type="match status" value="1"/>
</dbReference>
<dbReference type="PANTHER" id="PTHR43280">
    <property type="entry name" value="ARAC-FAMILY TRANSCRIPTIONAL REGULATOR"/>
    <property type="match status" value="1"/>
</dbReference>
<gene>
    <name evidence="8" type="ORF">BXY58_0737</name>
    <name evidence="7" type="ORF">GCM10007332_07000</name>
</gene>
<dbReference type="GO" id="GO:0003700">
    <property type="term" value="F:DNA-binding transcription factor activity"/>
    <property type="evidence" value="ECO:0007669"/>
    <property type="project" value="InterPro"/>
</dbReference>
<evidence type="ECO:0000256" key="2">
    <source>
        <dbReference type="ARBA" id="ARBA00023125"/>
    </source>
</evidence>
<dbReference type="InterPro" id="IPR018060">
    <property type="entry name" value="HTH_AraC"/>
</dbReference>
<feature type="compositionally biased region" description="Basic and acidic residues" evidence="4">
    <location>
        <begin position="175"/>
        <end position="189"/>
    </location>
</feature>
<dbReference type="RefSeq" id="WP_147366799.1">
    <property type="nucleotide sequence ID" value="NZ_BMCW01000001.1"/>
</dbReference>
<evidence type="ECO:0000313" key="7">
    <source>
        <dbReference type="EMBL" id="GGG48074.1"/>
    </source>
</evidence>
<evidence type="ECO:0000256" key="1">
    <source>
        <dbReference type="ARBA" id="ARBA00023015"/>
    </source>
</evidence>
<reference evidence="10" key="3">
    <citation type="journal article" date="2019" name="Int. J. Syst. Evol. Microbiol.">
        <title>The Global Catalogue of Microorganisms (GCM) 10K type strain sequencing project: providing services to taxonomists for standard genome sequencing and annotation.</title>
        <authorList>
            <consortium name="The Broad Institute Genomics Platform"/>
            <consortium name="The Broad Institute Genome Sequencing Center for Infectious Disease"/>
            <person name="Wu L."/>
            <person name="Ma J."/>
        </authorList>
    </citation>
    <scope>NUCLEOTIDE SEQUENCE [LARGE SCALE GENOMIC DNA]</scope>
    <source>
        <strain evidence="10">CCM 8490</strain>
    </source>
</reference>
<keyword evidence="5" id="KW-0472">Membrane</keyword>
<evidence type="ECO:0000256" key="5">
    <source>
        <dbReference type="SAM" id="Phobius"/>
    </source>
</evidence>
<dbReference type="PANTHER" id="PTHR43280:SF2">
    <property type="entry name" value="HTH-TYPE TRANSCRIPTIONAL REGULATOR EXSA"/>
    <property type="match status" value="1"/>
</dbReference>
<reference evidence="8 9" key="2">
    <citation type="submission" date="2018-09" db="EMBL/GenBank/DDBJ databases">
        <title>Genomic Encyclopedia of Archaeal and Bacterial Type Strains, Phase II (KMG-II): from individual species to whole genera.</title>
        <authorList>
            <person name="Goeker M."/>
        </authorList>
    </citation>
    <scope>NUCLEOTIDE SEQUENCE [LARGE SCALE GENOMIC DNA]</scope>
    <source>
        <strain evidence="8 9">DSM 27620</strain>
    </source>
</reference>
<dbReference type="EMBL" id="BMCW01000001">
    <property type="protein sequence ID" value="GGG48074.1"/>
    <property type="molecule type" value="Genomic_DNA"/>
</dbReference>
<evidence type="ECO:0000313" key="8">
    <source>
        <dbReference type="EMBL" id="RKE90144.1"/>
    </source>
</evidence>
<reference evidence="7" key="1">
    <citation type="journal article" date="2014" name="Int. J. Syst. Evol. Microbiol.">
        <title>Complete genome of a new Firmicutes species belonging to the dominant human colonic microbiota ('Ruminococcus bicirculans') reveals two chromosomes and a selective capacity to utilize plant glucans.</title>
        <authorList>
            <consortium name="NISC Comparative Sequencing Program"/>
            <person name="Wegmann U."/>
            <person name="Louis P."/>
            <person name="Goesmann A."/>
            <person name="Henrissat B."/>
            <person name="Duncan S.H."/>
            <person name="Flint H.J."/>
        </authorList>
    </citation>
    <scope>NUCLEOTIDE SEQUENCE</scope>
    <source>
        <strain evidence="7">CCM 8490</strain>
    </source>
</reference>
<dbReference type="Proteomes" id="UP000658202">
    <property type="component" value="Unassembled WGS sequence"/>
</dbReference>
<dbReference type="SMART" id="SM00342">
    <property type="entry name" value="HTH_ARAC"/>
    <property type="match status" value="1"/>
</dbReference>
<dbReference type="Proteomes" id="UP000285906">
    <property type="component" value="Unassembled WGS sequence"/>
</dbReference>
<proteinExistence type="predicted"/>
<feature type="transmembrane region" description="Helical" evidence="5">
    <location>
        <begin position="134"/>
        <end position="155"/>
    </location>
</feature>
<evidence type="ECO:0000313" key="9">
    <source>
        <dbReference type="Proteomes" id="UP000285906"/>
    </source>
</evidence>
<dbReference type="InterPro" id="IPR009057">
    <property type="entry name" value="Homeodomain-like_sf"/>
</dbReference>
<protein>
    <submittedName>
        <fullName evidence="8">AraC-like DNA-binding protein</fullName>
    </submittedName>
</protein>
<feature type="region of interest" description="Disordered" evidence="4">
    <location>
        <begin position="163"/>
        <end position="190"/>
    </location>
</feature>
<dbReference type="OrthoDB" id="5295174at2"/>
<dbReference type="AlphaFoldDB" id="A0A420DE79"/>
<dbReference type="SUPFAM" id="SSF46689">
    <property type="entry name" value="Homeodomain-like"/>
    <property type="match status" value="1"/>
</dbReference>
<keyword evidence="3" id="KW-0804">Transcription</keyword>
<sequence length="318" mass="36363">MGNKILNLLDRKVLFSIILLFTFGALEATPYLNSDKEHPKSSGAGNNNHVKPILKKDTLLIITETHVFVTVVDQEKSKQILANKNLLKAINKSRLEKGLSSNYQIIFSESKDQPGLTTNSDADLKTHNGYPKEYFLPFLLFLSITLPIILLIFFFRKNKSTAEDTKNYPTESTDDNYKEETKDSDDHSKPMLIPEETVSQVLSGLAQFEKTQKYLRSDISLSELANDVDTNKIYLSEILELHKDKRFVDYINGLRIAYITEMIYKNSVYREYKISSLAKECGFSSREEFVLAFKKETGISPSYFIAHLKKENNSDNQT</sequence>
<comment type="caution">
    <text evidence="8">The sequence shown here is derived from an EMBL/GenBank/DDBJ whole genome shotgun (WGS) entry which is preliminary data.</text>
</comment>
<organism evidence="8 9">
    <name type="scientific">Epilithonimonas arachidiradicis</name>
    <dbReference type="NCBI Taxonomy" id="1617282"/>
    <lineage>
        <taxon>Bacteria</taxon>
        <taxon>Pseudomonadati</taxon>
        <taxon>Bacteroidota</taxon>
        <taxon>Flavobacteriia</taxon>
        <taxon>Flavobacteriales</taxon>
        <taxon>Weeksellaceae</taxon>
        <taxon>Chryseobacterium group</taxon>
        <taxon>Epilithonimonas</taxon>
    </lineage>
</organism>
<feature type="domain" description="HTH araC/xylS-type" evidence="6">
    <location>
        <begin position="215"/>
        <end position="307"/>
    </location>
</feature>
<accession>A0A420DE79</accession>
<evidence type="ECO:0000256" key="3">
    <source>
        <dbReference type="ARBA" id="ARBA00023163"/>
    </source>
</evidence>
<evidence type="ECO:0000259" key="6">
    <source>
        <dbReference type="PROSITE" id="PS01124"/>
    </source>
</evidence>
<keyword evidence="5" id="KW-1133">Transmembrane helix</keyword>
<keyword evidence="1" id="KW-0805">Transcription regulation</keyword>
<keyword evidence="10" id="KW-1185">Reference proteome</keyword>
<name>A0A420DE79_9FLAO</name>
<keyword evidence="2 8" id="KW-0238">DNA-binding</keyword>
<dbReference type="EMBL" id="RAQH01000001">
    <property type="protein sequence ID" value="RKE90144.1"/>
    <property type="molecule type" value="Genomic_DNA"/>
</dbReference>